<dbReference type="EMBL" id="JBIYEW010000002">
    <property type="protein sequence ID" value="MFK4637176.1"/>
    <property type="molecule type" value="Genomic_DNA"/>
</dbReference>
<dbReference type="SUPFAM" id="SSF88659">
    <property type="entry name" value="Sigma3 and sigma4 domains of RNA polymerase sigma factors"/>
    <property type="match status" value="1"/>
</dbReference>
<dbReference type="Gene3D" id="1.10.10.10">
    <property type="entry name" value="Winged helix-like DNA-binding domain superfamily/Winged helix DNA-binding domain"/>
    <property type="match status" value="1"/>
</dbReference>
<comment type="similarity">
    <text evidence="1">Belongs to the sigma-70 factor family. ECF subfamily.</text>
</comment>
<dbReference type="Pfam" id="PF08281">
    <property type="entry name" value="Sigma70_r4_2"/>
    <property type="match status" value="1"/>
</dbReference>
<feature type="domain" description="RNA polymerase sigma factor 70 region 4 type 2" evidence="6">
    <location>
        <begin position="40"/>
        <end position="89"/>
    </location>
</feature>
<feature type="region of interest" description="Disordered" evidence="5">
    <location>
        <begin position="1"/>
        <end position="23"/>
    </location>
</feature>
<organism evidence="7 8">
    <name type="scientific">Paenarthrobacter histidinolovorans</name>
    <dbReference type="NCBI Taxonomy" id="43664"/>
    <lineage>
        <taxon>Bacteria</taxon>
        <taxon>Bacillati</taxon>
        <taxon>Actinomycetota</taxon>
        <taxon>Actinomycetes</taxon>
        <taxon>Micrococcales</taxon>
        <taxon>Micrococcaceae</taxon>
        <taxon>Paenarthrobacter</taxon>
    </lineage>
</organism>
<evidence type="ECO:0000313" key="7">
    <source>
        <dbReference type="EMBL" id="MFK4637176.1"/>
    </source>
</evidence>
<evidence type="ECO:0000256" key="2">
    <source>
        <dbReference type="ARBA" id="ARBA00023015"/>
    </source>
</evidence>
<sequence>MAMTMWKKAGREQPSLDDNLDAGREDPGLENALYVTEHVRVAAAMRTLPERWRTVLWHAEILGMKPREVAPIMGIEPNAVSALLIRARAGLRAAYIKLQDEPDDVDRGVGRVRESSRPTNQEENES</sequence>
<accession>A0ABW8N4D3</accession>
<proteinExistence type="inferred from homology"/>
<feature type="region of interest" description="Disordered" evidence="5">
    <location>
        <begin position="104"/>
        <end position="126"/>
    </location>
</feature>
<keyword evidence="8" id="KW-1185">Reference proteome</keyword>
<evidence type="ECO:0000256" key="1">
    <source>
        <dbReference type="ARBA" id="ARBA00010641"/>
    </source>
</evidence>
<dbReference type="GO" id="GO:0000428">
    <property type="term" value="C:DNA-directed RNA polymerase complex"/>
    <property type="evidence" value="ECO:0007669"/>
    <property type="project" value="UniProtKB-KW"/>
</dbReference>
<evidence type="ECO:0000313" key="8">
    <source>
        <dbReference type="Proteomes" id="UP001620520"/>
    </source>
</evidence>
<gene>
    <name evidence="7" type="ORF">ABIA52_000065</name>
</gene>
<keyword evidence="3" id="KW-0731">Sigma factor</keyword>
<evidence type="ECO:0000256" key="3">
    <source>
        <dbReference type="ARBA" id="ARBA00023082"/>
    </source>
</evidence>
<keyword evidence="4" id="KW-0804">Transcription</keyword>
<evidence type="ECO:0000256" key="5">
    <source>
        <dbReference type="SAM" id="MobiDB-lite"/>
    </source>
</evidence>
<protein>
    <submittedName>
        <fullName evidence="7">DNA-directed RNA polymerase specialized sigma24 family protein</fullName>
    </submittedName>
</protein>
<evidence type="ECO:0000256" key="4">
    <source>
        <dbReference type="ARBA" id="ARBA00023163"/>
    </source>
</evidence>
<comment type="caution">
    <text evidence="7">The sequence shown here is derived from an EMBL/GenBank/DDBJ whole genome shotgun (WGS) entry which is preliminary data.</text>
</comment>
<evidence type="ECO:0000259" key="6">
    <source>
        <dbReference type="Pfam" id="PF08281"/>
    </source>
</evidence>
<keyword evidence="7" id="KW-0240">DNA-directed RNA polymerase</keyword>
<reference evidence="7 8" key="1">
    <citation type="submission" date="2024-10" db="EMBL/GenBank/DDBJ databases">
        <title>Novel secondary metabolite-producing bacteria for plant disease control.</title>
        <authorList>
            <person name="Chevrette M."/>
        </authorList>
    </citation>
    <scope>NUCLEOTIDE SEQUENCE [LARGE SCALE GENOMIC DNA]</scope>
    <source>
        <strain evidence="7 8">J30 TE3557</strain>
    </source>
</reference>
<keyword evidence="2" id="KW-0805">Transcription regulation</keyword>
<dbReference type="InterPro" id="IPR013324">
    <property type="entry name" value="RNA_pol_sigma_r3/r4-like"/>
</dbReference>
<dbReference type="Proteomes" id="UP001620520">
    <property type="component" value="Unassembled WGS sequence"/>
</dbReference>
<dbReference type="InterPro" id="IPR036388">
    <property type="entry name" value="WH-like_DNA-bd_sf"/>
</dbReference>
<feature type="compositionally biased region" description="Basic and acidic residues" evidence="5">
    <location>
        <begin position="105"/>
        <end position="116"/>
    </location>
</feature>
<name>A0ABW8N4D3_9MICC</name>
<dbReference type="InterPro" id="IPR013249">
    <property type="entry name" value="RNA_pol_sigma70_r4_t2"/>
</dbReference>
<feature type="compositionally biased region" description="Polar residues" evidence="5">
    <location>
        <begin position="117"/>
        <end position="126"/>
    </location>
</feature>